<comment type="caution">
    <text evidence="4">The sequence shown here is derived from an EMBL/GenBank/DDBJ whole genome shotgun (WGS) entry which is preliminary data.</text>
</comment>
<feature type="region of interest" description="Disordered" evidence="2">
    <location>
        <begin position="1"/>
        <end position="33"/>
    </location>
</feature>
<evidence type="ECO:0000313" key="5">
    <source>
        <dbReference type="Proteomes" id="UP000233551"/>
    </source>
</evidence>
<gene>
    <name evidence="4" type="ORF">CRG98_045308</name>
</gene>
<feature type="domain" description="CCHC-type" evidence="3">
    <location>
        <begin position="311"/>
        <end position="324"/>
    </location>
</feature>
<feature type="compositionally biased region" description="Polar residues" evidence="2">
    <location>
        <begin position="16"/>
        <end position="33"/>
    </location>
</feature>
<evidence type="ECO:0000313" key="4">
    <source>
        <dbReference type="EMBL" id="PKI34310.1"/>
    </source>
</evidence>
<dbReference type="AlphaFoldDB" id="A0A2I0HS61"/>
<dbReference type="GO" id="GO:0008270">
    <property type="term" value="F:zinc ion binding"/>
    <property type="evidence" value="ECO:0007669"/>
    <property type="project" value="UniProtKB-KW"/>
</dbReference>
<evidence type="ECO:0000256" key="1">
    <source>
        <dbReference type="PROSITE-ProRule" id="PRU00047"/>
    </source>
</evidence>
<proteinExistence type="predicted"/>
<dbReference type="EMBL" id="PGOL01005994">
    <property type="protein sequence ID" value="PKI34310.1"/>
    <property type="molecule type" value="Genomic_DNA"/>
</dbReference>
<keyword evidence="1" id="KW-0862">Zinc</keyword>
<name>A0A2I0HS61_PUNGR</name>
<keyword evidence="5" id="KW-1185">Reference proteome</keyword>
<dbReference type="Proteomes" id="UP000233551">
    <property type="component" value="Unassembled WGS sequence"/>
</dbReference>
<dbReference type="InterPro" id="IPR001878">
    <property type="entry name" value="Znf_CCHC"/>
</dbReference>
<keyword evidence="1" id="KW-0479">Metal-binding</keyword>
<organism evidence="4 5">
    <name type="scientific">Punica granatum</name>
    <name type="common">Pomegranate</name>
    <dbReference type="NCBI Taxonomy" id="22663"/>
    <lineage>
        <taxon>Eukaryota</taxon>
        <taxon>Viridiplantae</taxon>
        <taxon>Streptophyta</taxon>
        <taxon>Embryophyta</taxon>
        <taxon>Tracheophyta</taxon>
        <taxon>Spermatophyta</taxon>
        <taxon>Magnoliopsida</taxon>
        <taxon>eudicotyledons</taxon>
        <taxon>Gunneridae</taxon>
        <taxon>Pentapetalae</taxon>
        <taxon>rosids</taxon>
        <taxon>malvids</taxon>
        <taxon>Myrtales</taxon>
        <taxon>Lythraceae</taxon>
        <taxon>Punica</taxon>
    </lineage>
</organism>
<dbReference type="GO" id="GO:0003676">
    <property type="term" value="F:nucleic acid binding"/>
    <property type="evidence" value="ECO:0007669"/>
    <property type="project" value="InterPro"/>
</dbReference>
<keyword evidence="1" id="KW-0863">Zinc-finger</keyword>
<accession>A0A2I0HS61</accession>
<evidence type="ECO:0000259" key="3">
    <source>
        <dbReference type="PROSITE" id="PS50158"/>
    </source>
</evidence>
<dbReference type="Pfam" id="PF14392">
    <property type="entry name" value="zf-CCHC_4"/>
    <property type="match status" value="1"/>
</dbReference>
<reference evidence="4 5" key="1">
    <citation type="submission" date="2017-11" db="EMBL/GenBank/DDBJ databases">
        <title>De-novo sequencing of pomegranate (Punica granatum L.) genome.</title>
        <authorList>
            <person name="Akparov Z."/>
            <person name="Amiraslanov A."/>
            <person name="Hajiyeva S."/>
            <person name="Abbasov M."/>
            <person name="Kaur K."/>
            <person name="Hamwieh A."/>
            <person name="Solovyev V."/>
            <person name="Salamov A."/>
            <person name="Braich B."/>
            <person name="Kosarev P."/>
            <person name="Mahmoud A."/>
            <person name="Hajiyev E."/>
            <person name="Babayeva S."/>
            <person name="Izzatullayeva V."/>
            <person name="Mammadov A."/>
            <person name="Mammadov A."/>
            <person name="Sharifova S."/>
            <person name="Ojaghi J."/>
            <person name="Eynullazada K."/>
            <person name="Bayramov B."/>
            <person name="Abdulazimova A."/>
            <person name="Shahmuradov I."/>
        </authorList>
    </citation>
    <scope>NUCLEOTIDE SEQUENCE [LARGE SCALE GENOMIC DNA]</scope>
    <source>
        <strain evidence="5">cv. AG2017</strain>
        <tissue evidence="4">Leaf</tissue>
    </source>
</reference>
<sequence>MQTADHFITYEPQLPHPNSTLPSDNKQISKKGNNFTITPSTTKVYFLLMTFTSILHLQHPSTPPVQTKRKQLHYPLLSPIVPTEVTPPQDTPPPPMEPTELEHSLAEIFNNQMSVTQNQEILDLEENEEGAQEEIPLTLLIKPFGFKPPPPKAIIPRFLQARNIRRGVTIVPKKYSDEILVCLFRDKRDLLYVEKERAWSVQGAHMMIARWDNRLSLEEIVFDTVTFWIQIRGIPPEMLSTKNIAKLAEKAWKVIEIDWKDTPSLSKWYVTPRALVRVPVATPLCPGNLINRKNGTPTWVYFKYEHLKTFCYDCGILGHEQSHCASETPAPPNLYGP</sequence>
<dbReference type="InterPro" id="IPR040256">
    <property type="entry name" value="At4g02000-like"/>
</dbReference>
<dbReference type="PROSITE" id="PS50158">
    <property type="entry name" value="ZF_CCHC"/>
    <property type="match status" value="1"/>
</dbReference>
<dbReference type="InterPro" id="IPR025836">
    <property type="entry name" value="Zn_knuckle_CX2CX4HX4C"/>
</dbReference>
<protein>
    <recommendedName>
        <fullName evidence="3">CCHC-type domain-containing protein</fullName>
    </recommendedName>
</protein>
<dbReference type="PANTHER" id="PTHR31286:SF167">
    <property type="entry name" value="OS09G0268800 PROTEIN"/>
    <property type="match status" value="1"/>
</dbReference>
<dbReference type="PANTHER" id="PTHR31286">
    <property type="entry name" value="GLYCINE-RICH CELL WALL STRUCTURAL PROTEIN 1.8-LIKE"/>
    <property type="match status" value="1"/>
</dbReference>
<evidence type="ECO:0000256" key="2">
    <source>
        <dbReference type="SAM" id="MobiDB-lite"/>
    </source>
</evidence>